<keyword evidence="4" id="KW-1185">Reference proteome</keyword>
<feature type="signal peptide" evidence="1">
    <location>
        <begin position="1"/>
        <end position="25"/>
    </location>
</feature>
<dbReference type="NCBIfam" id="TIGR03352">
    <property type="entry name" value="VI_chp_3"/>
    <property type="match status" value="1"/>
</dbReference>
<dbReference type="Pfam" id="PF22361">
    <property type="entry name" value="IglE_N"/>
    <property type="match status" value="1"/>
</dbReference>
<dbReference type="InterPro" id="IPR038706">
    <property type="entry name" value="Type_VI_SciN-like_sf"/>
</dbReference>
<keyword evidence="3" id="KW-0449">Lipoprotein</keyword>
<protein>
    <submittedName>
        <fullName evidence="3">Type VI secretion system lipoprotein TssJ</fullName>
    </submittedName>
</protein>
<reference evidence="3 4" key="1">
    <citation type="submission" date="2022-11" db="EMBL/GenBank/DDBJ databases">
        <title>Minimal conservation of predation-associated metabolite biosynthetic gene clusters underscores biosynthetic potential of Myxococcota including descriptions for ten novel species: Archangium lansinium sp. nov., Myxococcus landrumus sp. nov., Nannocystis bai.</title>
        <authorList>
            <person name="Ahearne A."/>
            <person name="Stevens C."/>
            <person name="Dowd S."/>
        </authorList>
    </citation>
    <scope>NUCLEOTIDE SEQUENCE [LARGE SCALE GENOMIC DNA]</scope>
    <source>
        <strain evidence="3 4">BB15-2</strain>
    </source>
</reference>
<evidence type="ECO:0000259" key="2">
    <source>
        <dbReference type="Pfam" id="PF22361"/>
    </source>
</evidence>
<dbReference type="InterPro" id="IPR054378">
    <property type="entry name" value="IgE-like_C"/>
</dbReference>
<gene>
    <name evidence="3" type="primary">tssJ</name>
    <name evidence="3" type="ORF">POL25_42130</name>
</gene>
<dbReference type="Proteomes" id="UP001221686">
    <property type="component" value="Unassembled WGS sequence"/>
</dbReference>
<comment type="caution">
    <text evidence="3">The sequence shown here is derived from an EMBL/GenBank/DDBJ whole genome shotgun (WGS) entry which is preliminary data.</text>
</comment>
<organism evidence="3 4">
    <name type="scientific">Nannocystis bainbridge</name>
    <dbReference type="NCBI Taxonomy" id="2995303"/>
    <lineage>
        <taxon>Bacteria</taxon>
        <taxon>Pseudomonadati</taxon>
        <taxon>Myxococcota</taxon>
        <taxon>Polyangia</taxon>
        <taxon>Nannocystales</taxon>
        <taxon>Nannocystaceae</taxon>
        <taxon>Nannocystis</taxon>
    </lineage>
</organism>
<evidence type="ECO:0000313" key="3">
    <source>
        <dbReference type="EMBL" id="MDC0723556.1"/>
    </source>
</evidence>
<feature type="chain" id="PRO_5046350760" evidence="1">
    <location>
        <begin position="26"/>
        <end position="155"/>
    </location>
</feature>
<dbReference type="Gene3D" id="2.60.40.4150">
    <property type="entry name" value="Type VI secretion system, lipoprotein SciN"/>
    <property type="match status" value="1"/>
</dbReference>
<accession>A0ABT5EFD1</accession>
<sequence>MTRRSLLAAMLVALASALPGCKAEAPPKTPKEPTVTLTVRAAKNSNNGRPLQVVVRTATRKSFVEDDYSTVARLVVQPDETVVQTLVVLPGQESVIPLTFAKAPEAIAVYGLFSSSKGESWKLLAERPAAIAVITGESAFERSDVRVRDISKARN</sequence>
<dbReference type="RefSeq" id="WP_272092100.1">
    <property type="nucleotide sequence ID" value="NZ_JAQNDL010000005.1"/>
</dbReference>
<dbReference type="EMBL" id="JAQNDL010000005">
    <property type="protein sequence ID" value="MDC0723556.1"/>
    <property type="molecule type" value="Genomic_DNA"/>
</dbReference>
<proteinExistence type="predicted"/>
<evidence type="ECO:0000256" key="1">
    <source>
        <dbReference type="SAM" id="SignalP"/>
    </source>
</evidence>
<feature type="domain" description="Type VI lipoprotein IgE-like C-terminal" evidence="2">
    <location>
        <begin position="53"/>
        <end position="130"/>
    </location>
</feature>
<evidence type="ECO:0000313" key="4">
    <source>
        <dbReference type="Proteomes" id="UP001221686"/>
    </source>
</evidence>
<name>A0ABT5EFD1_9BACT</name>
<keyword evidence="1" id="KW-0732">Signal</keyword>
<dbReference type="InterPro" id="IPR017734">
    <property type="entry name" value="T6SS_SciN"/>
</dbReference>